<evidence type="ECO:0000256" key="6">
    <source>
        <dbReference type="ARBA" id="ARBA00022771"/>
    </source>
</evidence>
<dbReference type="PANTHER" id="PTHR46021:SF6">
    <property type="entry name" value="ARF-GAP WITH DUAL PH DOMAIN-CONTAINING PROTEIN 2"/>
    <property type="match status" value="1"/>
</dbReference>
<evidence type="ECO:0000259" key="9">
    <source>
        <dbReference type="PROSITE" id="PS50003"/>
    </source>
</evidence>
<organism evidence="11 12">
    <name type="scientific">Anas platyrhynchos platyrhynchos</name>
    <name type="common">Northern mallard</name>
    <dbReference type="NCBI Taxonomy" id="8840"/>
    <lineage>
        <taxon>Eukaryota</taxon>
        <taxon>Metazoa</taxon>
        <taxon>Chordata</taxon>
        <taxon>Craniata</taxon>
        <taxon>Vertebrata</taxon>
        <taxon>Euteleostomi</taxon>
        <taxon>Archelosauria</taxon>
        <taxon>Archosauria</taxon>
        <taxon>Dinosauria</taxon>
        <taxon>Saurischia</taxon>
        <taxon>Theropoda</taxon>
        <taxon>Coelurosauria</taxon>
        <taxon>Aves</taxon>
        <taxon>Neognathae</taxon>
        <taxon>Galloanserae</taxon>
        <taxon>Anseriformes</taxon>
        <taxon>Anatidae</taxon>
        <taxon>Anatinae</taxon>
        <taxon>Anas</taxon>
    </lineage>
</organism>
<dbReference type="PROSITE" id="PS50003">
    <property type="entry name" value="PH_DOMAIN"/>
    <property type="match status" value="2"/>
</dbReference>
<dbReference type="PROSITE" id="PS50115">
    <property type="entry name" value="ARFGAP"/>
    <property type="match status" value="1"/>
</dbReference>
<feature type="domain" description="Arf-GAP" evidence="10">
    <location>
        <begin position="93"/>
        <end position="195"/>
    </location>
</feature>
<dbReference type="InterPro" id="IPR052589">
    <property type="entry name" value="Arf-GAP_dual-PH_domain"/>
</dbReference>
<dbReference type="InterPro" id="IPR001849">
    <property type="entry name" value="PH_domain"/>
</dbReference>
<keyword evidence="4" id="KW-0479">Metal-binding</keyword>
<reference evidence="11 12" key="1">
    <citation type="submission" date="2017-10" db="EMBL/GenBank/DDBJ databases">
        <title>A new Pekin duck reference genome.</title>
        <authorList>
            <person name="Hou Z.-C."/>
            <person name="Zhou Z.-K."/>
            <person name="Zhu F."/>
            <person name="Hou S.-S."/>
        </authorList>
    </citation>
    <scope>NUCLEOTIDE SEQUENCE [LARGE SCALE GENOMIC DNA]</scope>
</reference>
<dbReference type="STRING" id="8840.ENSAPLP00000006475"/>
<dbReference type="SUPFAM" id="SSF57863">
    <property type="entry name" value="ArfGap/RecO-like zinc finger"/>
    <property type="match status" value="1"/>
</dbReference>
<evidence type="ECO:0000256" key="4">
    <source>
        <dbReference type="ARBA" id="ARBA00022723"/>
    </source>
</evidence>
<dbReference type="InterPro" id="IPR038508">
    <property type="entry name" value="ArfGAP_dom_sf"/>
</dbReference>
<dbReference type="GO" id="GO:0005737">
    <property type="term" value="C:cytoplasm"/>
    <property type="evidence" value="ECO:0007669"/>
    <property type="project" value="UniProtKB-SubCell"/>
</dbReference>
<feature type="domain" description="PH" evidence="9">
    <location>
        <begin position="199"/>
        <end position="299"/>
    </location>
</feature>
<dbReference type="PANTHER" id="PTHR46021">
    <property type="entry name" value="ARF-GAP WITH DUAL PH DOMAIN-CONTAINING PROTEIN 1-LIKE PROTEIN"/>
    <property type="match status" value="1"/>
</dbReference>
<keyword evidence="7" id="KW-0862">Zinc</keyword>
<dbReference type="GO" id="GO:0043533">
    <property type="term" value="F:inositol 1,3,4,5 tetrakisphosphate binding"/>
    <property type="evidence" value="ECO:0007669"/>
    <property type="project" value="Ensembl"/>
</dbReference>
<dbReference type="InterPro" id="IPR011993">
    <property type="entry name" value="PH-like_dom_sf"/>
</dbReference>
<dbReference type="GO" id="GO:0008270">
    <property type="term" value="F:zinc ion binding"/>
    <property type="evidence" value="ECO:0007669"/>
    <property type="project" value="UniProtKB-KW"/>
</dbReference>
<dbReference type="GeneTree" id="ENSGT00940000156498"/>
<gene>
    <name evidence="11" type="primary">ADAP2</name>
</gene>
<dbReference type="Gene3D" id="1.10.220.150">
    <property type="entry name" value="Arf GTPase activating protein"/>
    <property type="match status" value="1"/>
</dbReference>
<reference evidence="11" key="3">
    <citation type="submission" date="2025-09" db="UniProtKB">
        <authorList>
            <consortium name="Ensembl"/>
        </authorList>
    </citation>
    <scope>IDENTIFICATION</scope>
</reference>
<evidence type="ECO:0000256" key="7">
    <source>
        <dbReference type="ARBA" id="ARBA00022833"/>
    </source>
</evidence>
<dbReference type="Ensembl" id="ENSAPLT00000007121.2">
    <property type="protein sequence ID" value="ENSAPLP00000006475.2"/>
    <property type="gene ID" value="ENSAPLG00000006851.2"/>
</dbReference>
<keyword evidence="2" id="KW-0343">GTPase activation</keyword>
<dbReference type="Pfam" id="PF00169">
    <property type="entry name" value="PH"/>
    <property type="match status" value="2"/>
</dbReference>
<dbReference type="GO" id="GO:1902936">
    <property type="term" value="F:phosphatidylinositol bisphosphate binding"/>
    <property type="evidence" value="ECO:0007669"/>
    <property type="project" value="InterPro"/>
</dbReference>
<dbReference type="InterPro" id="IPR037851">
    <property type="entry name" value="PH2_ADAP"/>
</dbReference>
<evidence type="ECO:0000313" key="11">
    <source>
        <dbReference type="Ensembl" id="ENSAPLP00000006475.2"/>
    </source>
</evidence>
<dbReference type="GO" id="GO:0005096">
    <property type="term" value="F:GTPase activator activity"/>
    <property type="evidence" value="ECO:0007669"/>
    <property type="project" value="UniProtKB-KW"/>
</dbReference>
<dbReference type="Gene3D" id="2.30.29.30">
    <property type="entry name" value="Pleckstrin-homology domain (PH domain)/Phosphotyrosine-binding domain (PTB)"/>
    <property type="match status" value="2"/>
</dbReference>
<sequence>MNSEAQLSHRREAACTVVLIFKQILRGKAYGFQGCRFTGESRCGSFKYKEVTALNNGVGFDELGVKPGLYIKCVFFALAGGCVFSHLSMHSFCLHLDPEWASYKLGIFICLNCSGIHRNLPQISRVKSLRLDFWENDLIEFMKKHGNLCAKAKFEAKVPPYYYIPQACDCLVLKEQWIRAKYEREEFVATRVCQDPCSAGSHEGFLWKRGRESRQFQKRRFLLSAREGILKYYTKETKGPKAVISIEKLNVMFQTEKIQHAHGLQITYKTNGQTRNLFVYHESGKEIVDWFNAIRAARYHYLRTTFPTVPESELVPRITRNYVKEGYMEKTGPKQKETFKVRWFSLDCQERNLLYFKNPLDAFALGQIFIGRKDEGYEVRAGLPQGVCVKKRKPGITMVTPMREFLFICENDKEQREWIDALNGVIAQPLTG</sequence>
<keyword evidence="3" id="KW-0963">Cytoplasm</keyword>
<evidence type="ECO:0000259" key="10">
    <source>
        <dbReference type="PROSITE" id="PS50115"/>
    </source>
</evidence>
<dbReference type="OMA" id="CENDKEQ"/>
<dbReference type="Pfam" id="PF01412">
    <property type="entry name" value="ArfGap"/>
    <property type="match status" value="1"/>
</dbReference>
<dbReference type="InterPro" id="IPR037278">
    <property type="entry name" value="ARFGAP/RecO"/>
</dbReference>
<dbReference type="FunFam" id="2.30.29.30:FF:000099">
    <property type="entry name" value="Arf-GAP with dual PH domain-containing protein 1"/>
    <property type="match status" value="1"/>
</dbReference>
<dbReference type="FunFam" id="2.30.29.30:FF:000080">
    <property type="entry name" value="Arf-GAP with dual PH domain-containing protein 1"/>
    <property type="match status" value="1"/>
</dbReference>
<dbReference type="GO" id="GO:0005547">
    <property type="term" value="F:phosphatidylinositol-3,4,5-trisphosphate binding"/>
    <property type="evidence" value="ECO:0007669"/>
    <property type="project" value="Ensembl"/>
</dbReference>
<protein>
    <submittedName>
        <fullName evidence="11">ArfGAP with dual PH domains 2</fullName>
    </submittedName>
</protein>
<name>U3IGV3_ANAPP</name>
<evidence type="ECO:0000313" key="12">
    <source>
        <dbReference type="Proteomes" id="UP000016666"/>
    </source>
</evidence>
<dbReference type="GO" id="GO:0005886">
    <property type="term" value="C:plasma membrane"/>
    <property type="evidence" value="ECO:0007669"/>
    <property type="project" value="Ensembl"/>
</dbReference>
<dbReference type="Proteomes" id="UP000016666">
    <property type="component" value="Chromosome 19"/>
</dbReference>
<dbReference type="SUPFAM" id="SSF50729">
    <property type="entry name" value="PH domain-like"/>
    <property type="match status" value="2"/>
</dbReference>
<dbReference type="SMART" id="SM00233">
    <property type="entry name" value="PH"/>
    <property type="match status" value="2"/>
</dbReference>
<feature type="domain" description="PH" evidence="9">
    <location>
        <begin position="321"/>
        <end position="427"/>
    </location>
</feature>
<accession>U3IGV3</accession>
<dbReference type="InterPro" id="IPR001164">
    <property type="entry name" value="ArfGAP_dom"/>
</dbReference>
<keyword evidence="6 8" id="KW-0863">Zinc-finger</keyword>
<evidence type="ECO:0000256" key="1">
    <source>
        <dbReference type="ARBA" id="ARBA00004496"/>
    </source>
</evidence>
<evidence type="ECO:0000256" key="8">
    <source>
        <dbReference type="PROSITE-ProRule" id="PRU00288"/>
    </source>
</evidence>
<evidence type="ECO:0000256" key="2">
    <source>
        <dbReference type="ARBA" id="ARBA00022468"/>
    </source>
</evidence>
<reference evidence="11" key="2">
    <citation type="submission" date="2025-08" db="UniProtKB">
        <authorList>
            <consortium name="Ensembl"/>
        </authorList>
    </citation>
    <scope>IDENTIFICATION</scope>
</reference>
<comment type="subcellular location">
    <subcellularLocation>
        <location evidence="1">Cytoplasm</location>
    </subcellularLocation>
</comment>
<evidence type="ECO:0000256" key="5">
    <source>
        <dbReference type="ARBA" id="ARBA00022737"/>
    </source>
</evidence>
<dbReference type="AlphaFoldDB" id="U3IGV3"/>
<keyword evidence="12" id="KW-1185">Reference proteome</keyword>
<dbReference type="GO" id="GO:0007507">
    <property type="term" value="P:heart development"/>
    <property type="evidence" value="ECO:0007669"/>
    <property type="project" value="Ensembl"/>
</dbReference>
<evidence type="ECO:0000256" key="3">
    <source>
        <dbReference type="ARBA" id="ARBA00022490"/>
    </source>
</evidence>
<dbReference type="HOGENOM" id="CLU_061583_0_0_1"/>
<dbReference type="SMART" id="SM00105">
    <property type="entry name" value="ArfGap"/>
    <property type="match status" value="1"/>
</dbReference>
<dbReference type="PRINTS" id="PR00405">
    <property type="entry name" value="REVINTRACTNG"/>
</dbReference>
<keyword evidence="5" id="KW-0677">Repeat</keyword>
<dbReference type="InterPro" id="IPR037849">
    <property type="entry name" value="PH1_ADAP"/>
</dbReference>
<dbReference type="CDD" id="cd01251">
    <property type="entry name" value="PH2_ADAP"/>
    <property type="match status" value="1"/>
</dbReference>
<dbReference type="CDD" id="cd13252">
    <property type="entry name" value="PH1_ADAP"/>
    <property type="match status" value="1"/>
</dbReference>
<proteinExistence type="predicted"/>